<dbReference type="SUPFAM" id="SSF52540">
    <property type="entry name" value="P-loop containing nucleoside triphosphate hydrolases"/>
    <property type="match status" value="1"/>
</dbReference>
<dbReference type="InterPro" id="IPR027417">
    <property type="entry name" value="P-loop_NTPase"/>
</dbReference>
<feature type="coiled-coil region" evidence="8">
    <location>
        <begin position="2263"/>
        <end position="2297"/>
    </location>
</feature>
<dbReference type="FunFam" id="3.40.850.10:FF:000033">
    <property type="entry name" value="Kinesin-like protein KIN-12E"/>
    <property type="match status" value="1"/>
</dbReference>
<comment type="caution">
    <text evidence="11">The sequence shown here is derived from an EMBL/GenBank/DDBJ whole genome shotgun (WGS) entry which is preliminary data.</text>
</comment>
<dbReference type="EMBL" id="JADCNL010000009">
    <property type="protein sequence ID" value="KAG0467147.1"/>
    <property type="molecule type" value="Genomic_DNA"/>
</dbReference>
<feature type="binding site" evidence="7">
    <location>
        <begin position="325"/>
        <end position="332"/>
    </location>
    <ligand>
        <name>ATP</name>
        <dbReference type="ChEBI" id="CHEBI:30616"/>
    </ligand>
</feature>
<feature type="coiled-coil region" evidence="8">
    <location>
        <begin position="1224"/>
        <end position="1251"/>
    </location>
</feature>
<reference evidence="11 12" key="1">
    <citation type="journal article" date="2020" name="Nat. Food">
        <title>A phased Vanilla planifolia genome enables genetic improvement of flavour and production.</title>
        <authorList>
            <person name="Hasing T."/>
            <person name="Tang H."/>
            <person name="Brym M."/>
            <person name="Khazi F."/>
            <person name="Huang T."/>
            <person name="Chambers A.H."/>
        </authorList>
    </citation>
    <scope>NUCLEOTIDE SEQUENCE [LARGE SCALE GENOMIC DNA]</scope>
    <source>
        <tissue evidence="11">Leaf</tissue>
    </source>
</reference>
<feature type="coiled-coil region" evidence="8">
    <location>
        <begin position="838"/>
        <end position="886"/>
    </location>
</feature>
<feature type="coiled-coil region" evidence="8">
    <location>
        <begin position="1140"/>
        <end position="1171"/>
    </location>
</feature>
<keyword evidence="1" id="KW-0493">Microtubule</keyword>
<feature type="coiled-coil region" evidence="8">
    <location>
        <begin position="2435"/>
        <end position="2462"/>
    </location>
</feature>
<evidence type="ECO:0000259" key="10">
    <source>
        <dbReference type="PROSITE" id="PS50067"/>
    </source>
</evidence>
<proteinExistence type="inferred from homology"/>
<feature type="region of interest" description="Disordered" evidence="9">
    <location>
        <begin position="37"/>
        <end position="84"/>
    </location>
</feature>
<feature type="region of interest" description="Disordered" evidence="9">
    <location>
        <begin position="101"/>
        <end position="122"/>
    </location>
</feature>
<evidence type="ECO:0000256" key="6">
    <source>
        <dbReference type="ARBA" id="ARBA00034488"/>
    </source>
</evidence>
<evidence type="ECO:0000256" key="1">
    <source>
        <dbReference type="ARBA" id="ARBA00022701"/>
    </source>
</evidence>
<evidence type="ECO:0000256" key="9">
    <source>
        <dbReference type="SAM" id="MobiDB-lite"/>
    </source>
</evidence>
<dbReference type="GO" id="GO:0005524">
    <property type="term" value="F:ATP binding"/>
    <property type="evidence" value="ECO:0007669"/>
    <property type="project" value="UniProtKB-UniRule"/>
</dbReference>
<feature type="domain" description="Kinesin motor" evidence="10">
    <location>
        <begin position="244"/>
        <end position="581"/>
    </location>
</feature>
<accession>A0A835QDF0</accession>
<keyword evidence="3 7" id="KW-0067">ATP-binding</keyword>
<keyword evidence="2 7" id="KW-0547">Nucleotide-binding</keyword>
<organism evidence="11 12">
    <name type="scientific">Vanilla planifolia</name>
    <name type="common">Vanilla</name>
    <dbReference type="NCBI Taxonomy" id="51239"/>
    <lineage>
        <taxon>Eukaryota</taxon>
        <taxon>Viridiplantae</taxon>
        <taxon>Streptophyta</taxon>
        <taxon>Embryophyta</taxon>
        <taxon>Tracheophyta</taxon>
        <taxon>Spermatophyta</taxon>
        <taxon>Magnoliopsida</taxon>
        <taxon>Liliopsida</taxon>
        <taxon>Asparagales</taxon>
        <taxon>Orchidaceae</taxon>
        <taxon>Vanilloideae</taxon>
        <taxon>Vanilleae</taxon>
        <taxon>Vanilla</taxon>
    </lineage>
</organism>
<keyword evidence="12" id="KW-1185">Reference proteome</keyword>
<dbReference type="Gene3D" id="3.40.850.10">
    <property type="entry name" value="Kinesin motor domain"/>
    <property type="match status" value="1"/>
</dbReference>
<feature type="compositionally biased region" description="Low complexity" evidence="9">
    <location>
        <begin position="164"/>
        <end position="185"/>
    </location>
</feature>
<dbReference type="GO" id="GO:0005874">
    <property type="term" value="C:microtubule"/>
    <property type="evidence" value="ECO:0007669"/>
    <property type="project" value="UniProtKB-KW"/>
</dbReference>
<protein>
    <recommendedName>
        <fullName evidence="10">Kinesin motor domain-containing protein</fullName>
    </recommendedName>
</protein>
<evidence type="ECO:0000313" key="12">
    <source>
        <dbReference type="Proteomes" id="UP000636800"/>
    </source>
</evidence>
<dbReference type="SMART" id="SM00129">
    <property type="entry name" value="KISc"/>
    <property type="match status" value="1"/>
</dbReference>
<comment type="similarity">
    <text evidence="6">Belongs to the TRAFAC class myosin-kinesin ATPase superfamily. Kinesin family. KIN-12 subfamily.</text>
</comment>
<gene>
    <name evidence="11" type="ORF">HPP92_018727</name>
</gene>
<dbReference type="Proteomes" id="UP000636800">
    <property type="component" value="Unassembled WGS sequence"/>
</dbReference>
<name>A0A835QDF0_VANPL</name>
<dbReference type="GO" id="GO:0003777">
    <property type="term" value="F:microtubule motor activity"/>
    <property type="evidence" value="ECO:0007669"/>
    <property type="project" value="InterPro"/>
</dbReference>
<dbReference type="PROSITE" id="PS00411">
    <property type="entry name" value="KINESIN_MOTOR_1"/>
    <property type="match status" value="1"/>
</dbReference>
<keyword evidence="4 8" id="KW-0175">Coiled coil</keyword>
<feature type="coiled-coil region" evidence="8">
    <location>
        <begin position="2322"/>
        <end position="2388"/>
    </location>
</feature>
<evidence type="ECO:0000256" key="8">
    <source>
        <dbReference type="SAM" id="Coils"/>
    </source>
</evidence>
<dbReference type="PROSITE" id="PS50067">
    <property type="entry name" value="KINESIN_MOTOR_2"/>
    <property type="match status" value="1"/>
</dbReference>
<feature type="coiled-coil region" evidence="8">
    <location>
        <begin position="1586"/>
        <end position="1694"/>
    </location>
</feature>
<feature type="coiled-coil region" evidence="8">
    <location>
        <begin position="1990"/>
        <end position="2220"/>
    </location>
</feature>
<dbReference type="InterPro" id="IPR036961">
    <property type="entry name" value="Kinesin_motor_dom_sf"/>
</dbReference>
<dbReference type="GO" id="GO:0007018">
    <property type="term" value="P:microtubule-based movement"/>
    <property type="evidence" value="ECO:0007669"/>
    <property type="project" value="InterPro"/>
</dbReference>
<dbReference type="PRINTS" id="PR00380">
    <property type="entry name" value="KINESINHEAVY"/>
</dbReference>
<feature type="coiled-coil region" evidence="8">
    <location>
        <begin position="963"/>
        <end position="1018"/>
    </location>
</feature>
<dbReference type="GO" id="GO:0008017">
    <property type="term" value="F:microtubule binding"/>
    <property type="evidence" value="ECO:0007669"/>
    <property type="project" value="InterPro"/>
</dbReference>
<dbReference type="InterPro" id="IPR044986">
    <property type="entry name" value="KIF15/KIN-12"/>
</dbReference>
<dbReference type="InterPro" id="IPR019821">
    <property type="entry name" value="Kinesin_motor_CS"/>
</dbReference>
<keyword evidence="5 7" id="KW-0505">Motor protein</keyword>
<dbReference type="CDD" id="cd01373">
    <property type="entry name" value="KISc_KLP2_like"/>
    <property type="match status" value="1"/>
</dbReference>
<feature type="coiled-coil region" evidence="8">
    <location>
        <begin position="2536"/>
        <end position="2570"/>
    </location>
</feature>
<dbReference type="Pfam" id="PF00225">
    <property type="entry name" value="Kinesin"/>
    <property type="match status" value="1"/>
</dbReference>
<evidence type="ECO:0000256" key="7">
    <source>
        <dbReference type="PROSITE-ProRule" id="PRU00283"/>
    </source>
</evidence>
<evidence type="ECO:0000256" key="3">
    <source>
        <dbReference type="ARBA" id="ARBA00022840"/>
    </source>
</evidence>
<dbReference type="PANTHER" id="PTHR37739">
    <property type="entry name" value="KINESIN-LIKE PROTEIN KIN-12D"/>
    <property type="match status" value="1"/>
</dbReference>
<evidence type="ECO:0000256" key="4">
    <source>
        <dbReference type="ARBA" id="ARBA00023054"/>
    </source>
</evidence>
<evidence type="ECO:0000256" key="2">
    <source>
        <dbReference type="ARBA" id="ARBA00022741"/>
    </source>
</evidence>
<dbReference type="PANTHER" id="PTHR37739:SF8">
    <property type="entry name" value="KINESIN-LIKE PROTEIN KIN-12D"/>
    <property type="match status" value="1"/>
</dbReference>
<sequence>MFKDLRIFRRNFGKNPTAEANNENLPACPDDLASFQLESDHSRPPLNTIQEPVQNPKFGSDQEAVSRRKNEQTPSKGHVRGHEAVFQFRTPEKATAIKKRFGWGPKGEEPGPSCTEDSEDSLQPGTYLLRPPPYPPASHLLNLGNVGGFCASTPRAVRAGGKASSVQSGTSSTQSTPTKSVTKPSINGNGSHRVPACGGTTRGVNLSVPCKGMPISSVSMIVYAPTEVPHFELKEDPSFWMEHNVQVVIRIRPLNTMEKNLQGYTRCIKQDNAQSITMIGQSDTRFIFDYVACETVNQEMLFRVAGLPIVENCISGYNSCVFAYGQTGSGKTYTMLGEINDMEITPSANRGMTPRIFEFLFARIRAEEESRRDEKLQYHCRCSFLEIYNEQITDLLDPSSTNLLIREDLRKGVYVENLTEFEVENVNDIIKLLIQGASNRKVAATNMNRESSRSHSVFTCTIESRWENDSTSNMRYARLNLVDLAGSERQKTSGAEGCRLKEAANINKSLSTLGHVIMVLADVASGRQRHIPYRDSRLTFLLQDSLGGNSKTMIIANVSPSVCSTNETLSTLKFAQRAKLIQNNAVVNENTSNDVVALQHQIHLLKEELSMLKRQNVSRSLSFYTAIGDVESNASSPRRLHCNQPSVDQVPGNEEVCSLQVSTKKLKSLEATLAGALRREKMAEIATRELLAEIQQLNRLVSQREEDIQCSKMMIKFREDKVLRMEAVLNGLMSSESYESEENKALSKEISLLRAKVDRNPEVTRFALENIRLLEQLRKYQDFYEEGERELLLTEVSDLRNQLLQFLNGKSEQEQLFKSDLDVQEQKQLPHSNSINEEESLRSELKRVSLELDDCRNNLNSCLEINAKLTREINDLNIQLNKINHASPENNMDLPLAFPGKLPFSYSMKHTDEVLNLELELDILKTIIAEEKSYRTEAEERAARVNAELSTSNEILLKISKKYDETNDKLKDARSVIEALESQQVLYINELDELRQHNNQLENILKKQEDEISALRKQLCFTFDEGNKQVTAYEALKGGYIERECSPLQMKLKSMQASLEKAWNLNLRFQTDQESQTSNEREMDEVRRQVEAETAEVILCLQEELSTLHQLVDDSNKNELLAKQYQMNLETQGKELDDKVYQLTLENTRLAKEVEEKEQKLRSVVEDWEKLACEIADLLENGNGDLDIVTYEVASITDTFSHQRWIGEQFVKIIRGISERDSLVEELQKSLEDAQNVRHDMELKLRSLRGATLAISEAQQQESSDKESQILYLTSQLSEKMSVISELESLVELAKNQIRQADISAPDVHLLDRDYLQLKESEECILQKDSFMHDRVCHDLGTQLEQCYKQKDLVEQQQQALALNVQWKDDGNPTSFENSDDFMGAKMELEEFRMEMWALKSCINEYVENRSNTEEEEHSLGKQSCEAADFNSEEGLYKQKDLVDKQQQALALNVQWKDDGNPIALKNSDAFMEAKMELEEFQMETRALRSCINEYVENRSNTEEEEHNSGKHSSEAADFISEDRANIGSFLQLPESVPDRERTIIMLRGEIRSALDSLREVQCQMAQMFEEKDENRKAMMLSQDSIKCLRDEVHRLNAEVLHKENKFKSQLFKMEDELQAAKQNVVAFKNAKELLELEISNAKAVAAHKTMEATNLLLKIEEAQGAMQDAEVMVNALTEANGAAKVEIERLKQSEMSLCSEKCSLISQLHDLKASLDEKDESFECIQKYCKLNIMEANSLVIALEDQLMKLKDHFAEKISLITNDLQGLKSQMLQHKELASLCLEEIWLDSIGKDCALSVVCLCHLQVLLEQITDLNAENHFLRSVLCESNSLVSNLRQNYEKAQKEVHMCSILKGKLLLDINASFARITKSENETSELNAKLNLFEKKIFSLQLLEETMLEKSSSIGAELDILKTDYDAHKAKFMKRENEKINKLNEMMSLLLVDGQVTNEILRDKLDIELKEKFEVTKGVEQQLFDMNLLLTQRTYVLHDLQKEMECIKHKNVDLESHVSTLEGKLEITRALVEENKAIAAERLENLLMENKELERKLIEMSTLLGEVQETNETMMKNLSKASDENNIAIEMLEEELLETCIMLGQRDHLVEVLQKDLSRVAEEKDHLESAAYIWKEKLDIAITVTEVMVENEQLKLQLEEMKKMLDQVQDINRNLLEESVGNSIAFEILRKELLDFNILLENKARLLQELQNEITEHTKVKQHLECQVSILKEKLEFAEACAEENEAIATEARQIAEDSKAYAVDKDEEIKLLETSVEELEFTVNALQEQVRIVKEEAERQRLKMGEFEMEHASVRHSEYVGNASDCGCADLSRSLEDKVAELESAQLNIQLLQKEVAEKEIEIAQCKSLIAELNLHAEAQAKEYKLKFQELEAMAVHVKSEQVLSNSTGLIPTKTEKGTGKSRGSGSPFKCIGLGVQQQINIEKDEELSAAKRQIEELEALAANRQKQIFVLNARLAAAESMTHDVLRDLLSIKLDMTKYAKVNERSQSENAVSLEKDHEFWKLKKQVDEFIEERQMWFDQINQQQKELNAAQMKLERVQEHVKKLAAENELLKVDSAKYMNLVMELEDELEKTMINSRLSACS</sequence>
<evidence type="ECO:0000313" key="11">
    <source>
        <dbReference type="EMBL" id="KAG0467147.1"/>
    </source>
</evidence>
<feature type="coiled-coil region" evidence="8">
    <location>
        <begin position="588"/>
        <end position="615"/>
    </location>
</feature>
<evidence type="ECO:0000256" key="5">
    <source>
        <dbReference type="ARBA" id="ARBA00023175"/>
    </source>
</evidence>
<feature type="region of interest" description="Disordered" evidence="9">
    <location>
        <begin position="160"/>
        <end position="198"/>
    </location>
</feature>
<dbReference type="InterPro" id="IPR001752">
    <property type="entry name" value="Kinesin_motor_dom"/>
</dbReference>